<evidence type="ECO:0000256" key="2">
    <source>
        <dbReference type="ARBA" id="ARBA00023306"/>
    </source>
</evidence>
<dbReference type="EMBL" id="JARBJD010000669">
    <property type="protein sequence ID" value="KAK2940448.1"/>
    <property type="molecule type" value="Genomic_DNA"/>
</dbReference>
<gene>
    <name evidence="3" type="ORF">BLNAU_24637</name>
</gene>
<evidence type="ECO:0000256" key="1">
    <source>
        <dbReference type="ARBA" id="ARBA00006180"/>
    </source>
</evidence>
<protein>
    <submittedName>
        <fullName evidence="3">Uncharacterized protein</fullName>
    </submittedName>
</protein>
<evidence type="ECO:0000313" key="4">
    <source>
        <dbReference type="Proteomes" id="UP001281761"/>
    </source>
</evidence>
<dbReference type="InterPro" id="IPR007587">
    <property type="entry name" value="SAPS"/>
</dbReference>
<organism evidence="3 4">
    <name type="scientific">Blattamonas nauphoetae</name>
    <dbReference type="NCBI Taxonomy" id="2049346"/>
    <lineage>
        <taxon>Eukaryota</taxon>
        <taxon>Metamonada</taxon>
        <taxon>Preaxostyla</taxon>
        <taxon>Oxymonadida</taxon>
        <taxon>Blattamonas</taxon>
    </lineage>
</organism>
<name>A0ABQ9WLV5_9EUKA</name>
<proteinExistence type="inferred from homology"/>
<comment type="similarity">
    <text evidence="1">Belongs to the SAPS family.</text>
</comment>
<accession>A0ABQ9WLV5</accession>
<keyword evidence="2" id="KW-0131">Cell cycle</keyword>
<keyword evidence="4" id="KW-1185">Reference proteome</keyword>
<sequence>MYDDIGNEYDSYTPISDLIANGNSLSQILEAPNLISELRGGSHETATFLLQDNIFKELISLLLKDIDPNQTTDENYKLPHVSCEILSSSSSAIVNKIRSSGSLDQLLDFLEQEGQITPICSFRVSKVLLNFLQLDRDYLLALMNERHSLVNLIKHLDCYPFCEFISSVLFTIDNVSLKSDLLTLIKSDNFVTNILKQLHCSTNPIESSSIYQILSHIIAIFSNVDLPEIVSQLFLQTDRDLIISILFEGASNHAKIAVLSLLIDIVWNLRYFSHDDAFDPIDEDVQPPEFIEAFILPNLTRFSTLLKGMTSPSVFSSVDCFNRKGMIKLRLIILFSSVIRSGYGHSVDSALISSQIFPTLVELFFSPSNNNILHTELYTIFEQGLISRSDDLCEHIVLDSGLATRVKDSLHKEQERLTQLLTQPSYSTSPLIATCSIDSNDPVPSPSPPLLSKTPIKVDDVPPYLAHTLHIARILQDKAVYVNGLLEILDAEWDELFSVIVKPQMDAQESPPLPITDEMAQQVSMNQTPIQLDWNNGSSDQYDDDFVM</sequence>
<dbReference type="PANTHER" id="PTHR12634">
    <property type="entry name" value="SIT4 YEAST -ASSOCIATING PROTEIN-RELATED"/>
    <property type="match status" value="1"/>
</dbReference>
<dbReference type="Proteomes" id="UP001281761">
    <property type="component" value="Unassembled WGS sequence"/>
</dbReference>
<comment type="caution">
    <text evidence="3">The sequence shown here is derived from an EMBL/GenBank/DDBJ whole genome shotgun (WGS) entry which is preliminary data.</text>
</comment>
<evidence type="ECO:0000313" key="3">
    <source>
        <dbReference type="EMBL" id="KAK2940448.1"/>
    </source>
</evidence>
<reference evidence="3 4" key="1">
    <citation type="journal article" date="2022" name="bioRxiv">
        <title>Genomics of Preaxostyla Flagellates Illuminates Evolutionary Transitions and the Path Towards Mitochondrial Loss.</title>
        <authorList>
            <person name="Novak L.V.F."/>
            <person name="Treitli S.C."/>
            <person name="Pyrih J."/>
            <person name="Halakuc P."/>
            <person name="Pipaliya S.V."/>
            <person name="Vacek V."/>
            <person name="Brzon O."/>
            <person name="Soukal P."/>
            <person name="Eme L."/>
            <person name="Dacks J.B."/>
            <person name="Karnkowska A."/>
            <person name="Elias M."/>
            <person name="Hampl V."/>
        </authorList>
    </citation>
    <scope>NUCLEOTIDE SEQUENCE [LARGE SCALE GENOMIC DNA]</scope>
    <source>
        <strain evidence="3">NAU3</strain>
        <tissue evidence="3">Gut</tissue>
    </source>
</reference>
<dbReference type="PANTHER" id="PTHR12634:SF8">
    <property type="entry name" value="FIERY MOUNTAIN, ISOFORM D"/>
    <property type="match status" value="1"/>
</dbReference>